<dbReference type="SMART" id="SM00559">
    <property type="entry name" value="Ku78"/>
    <property type="match status" value="1"/>
</dbReference>
<feature type="compositionally biased region" description="Basic residues" evidence="3">
    <location>
        <begin position="297"/>
        <end position="317"/>
    </location>
</feature>
<feature type="region of interest" description="Disordered" evidence="3">
    <location>
        <begin position="275"/>
        <end position="317"/>
    </location>
</feature>
<dbReference type="PANTHER" id="PTHR41251:SF1">
    <property type="entry name" value="NON-HOMOLOGOUS END JOINING PROTEIN KU"/>
    <property type="match status" value="1"/>
</dbReference>
<sequence length="317" mass="34117">MATRQARPTAASASRSIWKGAISFGLVHVPVSLHSATDEQEVDFDWLDKRTMDPVGYKRINKRTGKEIEQANIVKGVKIEGGDYVVLSDDEIKAAYPKRTQTIAIETFVKATDVSFFYTEKPYYLAPEGKADRVYALLREALTQAGVIGIARFVLHNKEHLAALVPAGPALMLGILRWAAEIRSPDGLYLPKVGVAANSLKPAEMKMAGQLIAEMTTTWKPTDYEDEFTSAVRELVAKKAKAGDKAKVEPLEETPDVAGSNVIDLSDLLKQSLNSKAGGRKASSGAARAAAGTAQKTGKKPARAPAKKAAAGRRKAA</sequence>
<dbReference type="Gene3D" id="2.40.290.10">
    <property type="match status" value="1"/>
</dbReference>
<evidence type="ECO:0000256" key="1">
    <source>
        <dbReference type="ARBA" id="ARBA00023125"/>
    </source>
</evidence>
<keyword evidence="2" id="KW-0227">DNA damage</keyword>
<dbReference type="Pfam" id="PF02735">
    <property type="entry name" value="Ku"/>
    <property type="match status" value="1"/>
</dbReference>
<accession>A0ABU5DPM6</accession>
<keyword evidence="2" id="KW-0234">DNA repair</keyword>
<proteinExistence type="inferred from homology"/>
<name>A0ABU5DPM6_9BURK</name>
<reference evidence="5 6" key="1">
    <citation type="submission" date="2023-11" db="EMBL/GenBank/DDBJ databases">
        <title>Paucibacter sp. nov., isolated from fresh soil in Korea.</title>
        <authorList>
            <person name="Le N.T.T."/>
        </authorList>
    </citation>
    <scope>NUCLEOTIDE SEQUENCE [LARGE SCALE GENOMIC DNA]</scope>
    <source>
        <strain evidence="5 6">R3-3</strain>
    </source>
</reference>
<gene>
    <name evidence="2" type="primary">ku</name>
    <name evidence="5" type="ORF">SNE35_24065</name>
</gene>
<dbReference type="InterPro" id="IPR016194">
    <property type="entry name" value="SPOC-like_C_dom_sf"/>
</dbReference>
<protein>
    <recommendedName>
        <fullName evidence="2">Non-homologous end joining protein Ku</fullName>
    </recommendedName>
</protein>
<dbReference type="PANTHER" id="PTHR41251">
    <property type="entry name" value="NON-HOMOLOGOUS END JOINING PROTEIN KU"/>
    <property type="match status" value="1"/>
</dbReference>
<comment type="function">
    <text evidence="2">With LigD forms a non-homologous end joining (NHEJ) DNA repair enzyme, which repairs dsDNA breaks with reduced fidelity. Binds linear dsDNA with 5'- and 3'- overhangs but not closed circular dsDNA nor ssDNA. Recruits and stimulates the ligase activity of LigD.</text>
</comment>
<evidence type="ECO:0000313" key="5">
    <source>
        <dbReference type="EMBL" id="MDY0747600.1"/>
    </source>
</evidence>
<feature type="compositionally biased region" description="Low complexity" evidence="3">
    <location>
        <begin position="276"/>
        <end position="296"/>
    </location>
</feature>
<comment type="caution">
    <text evidence="5">The sequence shown here is derived from an EMBL/GenBank/DDBJ whole genome shotgun (WGS) entry which is preliminary data.</text>
</comment>
<keyword evidence="1 2" id="KW-0238">DNA-binding</keyword>
<dbReference type="NCBIfam" id="TIGR02772">
    <property type="entry name" value="Ku_bact"/>
    <property type="match status" value="1"/>
</dbReference>
<dbReference type="InterPro" id="IPR009187">
    <property type="entry name" value="Prok_Ku"/>
</dbReference>
<dbReference type="RefSeq" id="WP_320425562.1">
    <property type="nucleotide sequence ID" value="NZ_JAXCLA010000008.1"/>
</dbReference>
<evidence type="ECO:0000313" key="6">
    <source>
        <dbReference type="Proteomes" id="UP001285263"/>
    </source>
</evidence>
<comment type="similarity">
    <text evidence="2">Belongs to the prokaryotic Ku family.</text>
</comment>
<comment type="subunit">
    <text evidence="2">Homodimer. Interacts with LigD.</text>
</comment>
<evidence type="ECO:0000259" key="4">
    <source>
        <dbReference type="SMART" id="SM00559"/>
    </source>
</evidence>
<dbReference type="PIRSF" id="PIRSF006493">
    <property type="entry name" value="Prok_Ku"/>
    <property type="match status" value="1"/>
</dbReference>
<evidence type="ECO:0000256" key="2">
    <source>
        <dbReference type="HAMAP-Rule" id="MF_01875"/>
    </source>
</evidence>
<dbReference type="Proteomes" id="UP001285263">
    <property type="component" value="Unassembled WGS sequence"/>
</dbReference>
<dbReference type="EMBL" id="JAXCLA010000008">
    <property type="protein sequence ID" value="MDY0747600.1"/>
    <property type="molecule type" value="Genomic_DNA"/>
</dbReference>
<dbReference type="SUPFAM" id="SSF100939">
    <property type="entry name" value="SPOC domain-like"/>
    <property type="match status" value="1"/>
</dbReference>
<keyword evidence="6" id="KW-1185">Reference proteome</keyword>
<dbReference type="CDD" id="cd00789">
    <property type="entry name" value="KU_like"/>
    <property type="match status" value="1"/>
</dbReference>
<dbReference type="InterPro" id="IPR006164">
    <property type="entry name" value="DNA_bd_Ku70/Ku80"/>
</dbReference>
<organism evidence="5 6">
    <name type="scientific">Roseateles agri</name>
    <dbReference type="NCBI Taxonomy" id="3098619"/>
    <lineage>
        <taxon>Bacteria</taxon>
        <taxon>Pseudomonadati</taxon>
        <taxon>Pseudomonadota</taxon>
        <taxon>Betaproteobacteria</taxon>
        <taxon>Burkholderiales</taxon>
        <taxon>Sphaerotilaceae</taxon>
        <taxon>Roseateles</taxon>
    </lineage>
</organism>
<dbReference type="HAMAP" id="MF_01875">
    <property type="entry name" value="Prokaryotic_Ku"/>
    <property type="match status" value="1"/>
</dbReference>
<feature type="domain" description="Ku" evidence="4">
    <location>
        <begin position="65"/>
        <end position="193"/>
    </location>
</feature>
<evidence type="ECO:0000256" key="3">
    <source>
        <dbReference type="SAM" id="MobiDB-lite"/>
    </source>
</evidence>
<keyword evidence="2" id="KW-0233">DNA recombination</keyword>